<organism evidence="2 3">
    <name type="scientific">Roseobacter sinensis</name>
    <dbReference type="NCBI Taxonomy" id="2931391"/>
    <lineage>
        <taxon>Bacteria</taxon>
        <taxon>Pseudomonadati</taxon>
        <taxon>Pseudomonadota</taxon>
        <taxon>Alphaproteobacteria</taxon>
        <taxon>Rhodobacterales</taxon>
        <taxon>Roseobacteraceae</taxon>
        <taxon>Roseobacter</taxon>
    </lineage>
</organism>
<feature type="region of interest" description="Disordered" evidence="1">
    <location>
        <begin position="38"/>
        <end position="58"/>
    </location>
</feature>
<evidence type="ECO:0000313" key="2">
    <source>
        <dbReference type="EMBL" id="MCV3270563.1"/>
    </source>
</evidence>
<accession>A0ABT3BBS0</accession>
<keyword evidence="3" id="KW-1185">Reference proteome</keyword>
<dbReference type="RefSeq" id="WP_263842889.1">
    <property type="nucleotide sequence ID" value="NZ_JALIEB010000002.1"/>
</dbReference>
<name>A0ABT3BBS0_9RHOB</name>
<evidence type="ECO:0000256" key="1">
    <source>
        <dbReference type="SAM" id="MobiDB-lite"/>
    </source>
</evidence>
<dbReference type="EMBL" id="JALIEB010000002">
    <property type="protein sequence ID" value="MCV3270563.1"/>
    <property type="molecule type" value="Genomic_DNA"/>
</dbReference>
<dbReference type="Proteomes" id="UP001208690">
    <property type="component" value="Unassembled WGS sequence"/>
</dbReference>
<gene>
    <name evidence="2" type="ORF">MUB52_03910</name>
</gene>
<reference evidence="2 3" key="1">
    <citation type="submission" date="2022-04" db="EMBL/GenBank/DDBJ databases">
        <title>Roseobacter sp. WL0113 is a bacterium isolated from neritic sediment.</title>
        <authorList>
            <person name="Wang L."/>
            <person name="He W."/>
            <person name="Zhang D.-F."/>
        </authorList>
    </citation>
    <scope>NUCLEOTIDE SEQUENCE [LARGE SCALE GENOMIC DNA]</scope>
    <source>
        <strain evidence="2 3">WL0113</strain>
    </source>
</reference>
<proteinExistence type="predicted"/>
<comment type="caution">
    <text evidence="2">The sequence shown here is derived from an EMBL/GenBank/DDBJ whole genome shotgun (WGS) entry which is preliminary data.</text>
</comment>
<sequence>MRLPFQAPPTVLMVLVVIAALVSAKLADAETVTCPGSTAAQIDPLRSAPATAAQPQQP</sequence>
<evidence type="ECO:0000313" key="3">
    <source>
        <dbReference type="Proteomes" id="UP001208690"/>
    </source>
</evidence>
<feature type="compositionally biased region" description="Low complexity" evidence="1">
    <location>
        <begin position="48"/>
        <end position="58"/>
    </location>
</feature>
<protein>
    <submittedName>
        <fullName evidence="2">Uncharacterized protein</fullName>
    </submittedName>
</protein>